<keyword evidence="4 6" id="KW-0378">Hydrolase</keyword>
<dbReference type="Proteomes" id="UP000003157">
    <property type="component" value="Unassembled WGS sequence"/>
</dbReference>
<dbReference type="GO" id="GO:0005829">
    <property type="term" value="C:cytosol"/>
    <property type="evidence" value="ECO:0007669"/>
    <property type="project" value="TreeGrafter"/>
</dbReference>
<dbReference type="AlphaFoldDB" id="E7GCV8"/>
<protein>
    <recommendedName>
        <fullName evidence="6">Exodeoxyribonuclease 7 small subunit</fullName>
        <ecNumber evidence="6">3.1.11.6</ecNumber>
    </recommendedName>
    <alternativeName>
        <fullName evidence="6">Exodeoxyribonuclease VII small subunit</fullName>
        <shortName evidence="6">Exonuclease VII small subunit</shortName>
    </alternativeName>
</protein>
<evidence type="ECO:0000256" key="6">
    <source>
        <dbReference type="HAMAP-Rule" id="MF_00337"/>
    </source>
</evidence>
<dbReference type="GO" id="GO:0006308">
    <property type="term" value="P:DNA catabolic process"/>
    <property type="evidence" value="ECO:0007669"/>
    <property type="project" value="UniProtKB-UniRule"/>
</dbReference>
<dbReference type="SUPFAM" id="SSF116842">
    <property type="entry name" value="XseB-like"/>
    <property type="match status" value="1"/>
</dbReference>
<evidence type="ECO:0000256" key="5">
    <source>
        <dbReference type="ARBA" id="ARBA00022839"/>
    </source>
</evidence>
<name>E7GCV8_9FIRM</name>
<dbReference type="HAMAP" id="MF_00337">
    <property type="entry name" value="Exonuc_7_S"/>
    <property type="match status" value="1"/>
</dbReference>
<evidence type="ECO:0000256" key="2">
    <source>
        <dbReference type="ARBA" id="ARBA00022490"/>
    </source>
</evidence>
<keyword evidence="3 6" id="KW-0540">Nuclease</keyword>
<comment type="subcellular location">
    <subcellularLocation>
        <location evidence="6">Cytoplasm</location>
    </subcellularLocation>
</comment>
<dbReference type="eggNOG" id="COG1722">
    <property type="taxonomic scope" value="Bacteria"/>
</dbReference>
<dbReference type="PANTHER" id="PTHR34137:SF1">
    <property type="entry name" value="EXODEOXYRIBONUCLEASE 7 SMALL SUBUNIT"/>
    <property type="match status" value="1"/>
</dbReference>
<dbReference type="Pfam" id="PF02609">
    <property type="entry name" value="Exonuc_VII_S"/>
    <property type="match status" value="1"/>
</dbReference>
<dbReference type="PIRSF" id="PIRSF006488">
    <property type="entry name" value="Exonuc_VII_S"/>
    <property type="match status" value="1"/>
</dbReference>
<dbReference type="STRING" id="100884.GCA_000269565_00253"/>
<dbReference type="HOGENOM" id="CLU_145918_3_2_9"/>
<dbReference type="InterPro" id="IPR003761">
    <property type="entry name" value="Exonuc_VII_S"/>
</dbReference>
<dbReference type="GeneID" id="78228182"/>
<evidence type="ECO:0000313" key="7">
    <source>
        <dbReference type="EMBL" id="EFW04317.1"/>
    </source>
</evidence>
<gene>
    <name evidence="6" type="primary">xseB</name>
    <name evidence="7" type="ORF">HMPREF9488_02600</name>
</gene>
<evidence type="ECO:0000256" key="3">
    <source>
        <dbReference type="ARBA" id="ARBA00022722"/>
    </source>
</evidence>
<keyword evidence="8" id="KW-1185">Reference proteome</keyword>
<comment type="similarity">
    <text evidence="1 6">Belongs to the XseB family.</text>
</comment>
<organism evidence="7 8">
    <name type="scientific">Coprobacillus cateniformis</name>
    <dbReference type="NCBI Taxonomy" id="100884"/>
    <lineage>
        <taxon>Bacteria</taxon>
        <taxon>Bacillati</taxon>
        <taxon>Bacillota</taxon>
        <taxon>Erysipelotrichia</taxon>
        <taxon>Erysipelotrichales</taxon>
        <taxon>Coprobacillaceae</taxon>
        <taxon>Coprobacillus</taxon>
    </lineage>
</organism>
<dbReference type="GO" id="GO:0009318">
    <property type="term" value="C:exodeoxyribonuclease VII complex"/>
    <property type="evidence" value="ECO:0007669"/>
    <property type="project" value="UniProtKB-UniRule"/>
</dbReference>
<sequence>MENMTYEKAISRLEEIVSKLEGNEIPLEDSIALFQEGIELSKYCDDKLKNIQEKVAQIYENGQLKDMKTEE</sequence>
<reference evidence="7 8" key="1">
    <citation type="submission" date="2010-12" db="EMBL/GenBank/DDBJ databases">
        <title>The Genome Sequence of Coprobacillus sp. strain 29_1.</title>
        <authorList>
            <consortium name="The Broad Institute Genome Sequencing Platform"/>
            <person name="Earl A."/>
            <person name="Ward D."/>
            <person name="Feldgarden M."/>
            <person name="Gevers D."/>
            <person name="Daigneault M."/>
            <person name="Sibley C.D."/>
            <person name="White A."/>
            <person name="Strauss J."/>
            <person name="Allen-Vercoe E."/>
            <person name="Young S.K."/>
            <person name="Zeng Q."/>
            <person name="Gargeya S."/>
            <person name="Fitzgerald M."/>
            <person name="Haas B."/>
            <person name="Abouelleil A."/>
            <person name="Alvarado L."/>
            <person name="Arachchi H.M."/>
            <person name="Berlin A."/>
            <person name="Brown A."/>
            <person name="Chapman S.B."/>
            <person name="Chen Z."/>
            <person name="Dunbar C."/>
            <person name="Freedman E."/>
            <person name="Gearin G."/>
            <person name="Gellesch M."/>
            <person name="Goldberg J."/>
            <person name="Griggs A."/>
            <person name="Gujja S."/>
            <person name="Heilman E."/>
            <person name="Heiman D."/>
            <person name="Howarth C."/>
            <person name="Larson L."/>
            <person name="Lui A."/>
            <person name="MacDonald P.J.P."/>
            <person name="Mehta T."/>
            <person name="Montmayeur A."/>
            <person name="Murphy C."/>
            <person name="Neiman D."/>
            <person name="Pearson M."/>
            <person name="Priest M."/>
            <person name="Roberts A."/>
            <person name="Saif S."/>
            <person name="Shea T."/>
            <person name="Shenoy N."/>
            <person name="Sisk P."/>
            <person name="Stolte C."/>
            <person name="Sykes S."/>
            <person name="White J."/>
            <person name="Yandava C."/>
            <person name="Nusbaum C."/>
            <person name="Birren B."/>
        </authorList>
    </citation>
    <scope>NUCLEOTIDE SEQUENCE [LARGE SCALE GENOMIC DNA]</scope>
    <source>
        <strain evidence="7 8">29_1</strain>
    </source>
</reference>
<dbReference type="InterPro" id="IPR037004">
    <property type="entry name" value="Exonuc_VII_ssu_sf"/>
</dbReference>
<dbReference type="NCBIfam" id="TIGR01280">
    <property type="entry name" value="xseB"/>
    <property type="match status" value="1"/>
</dbReference>
<dbReference type="EC" id="3.1.11.6" evidence="6"/>
<evidence type="ECO:0000313" key="8">
    <source>
        <dbReference type="Proteomes" id="UP000003157"/>
    </source>
</evidence>
<dbReference type="OrthoDB" id="9798666at2"/>
<keyword evidence="5 6" id="KW-0269">Exonuclease</keyword>
<evidence type="ECO:0000256" key="1">
    <source>
        <dbReference type="ARBA" id="ARBA00009998"/>
    </source>
</evidence>
<dbReference type="GO" id="GO:0008855">
    <property type="term" value="F:exodeoxyribonuclease VII activity"/>
    <property type="evidence" value="ECO:0007669"/>
    <property type="project" value="UniProtKB-UniRule"/>
</dbReference>
<dbReference type="Gene3D" id="1.10.287.1040">
    <property type="entry name" value="Exonuclease VII, small subunit"/>
    <property type="match status" value="1"/>
</dbReference>
<dbReference type="PANTHER" id="PTHR34137">
    <property type="entry name" value="EXODEOXYRIBONUCLEASE 7 SMALL SUBUNIT"/>
    <property type="match status" value="1"/>
</dbReference>
<comment type="catalytic activity">
    <reaction evidence="6">
        <text>Exonucleolytic cleavage in either 5'- to 3'- or 3'- to 5'-direction to yield nucleoside 5'-phosphates.</text>
        <dbReference type="EC" id="3.1.11.6"/>
    </reaction>
</comment>
<comment type="function">
    <text evidence="6">Bidirectionally degrades single-stranded DNA into large acid-insoluble oligonucleotides, which are then degraded further into small acid-soluble oligonucleotides.</text>
</comment>
<evidence type="ECO:0000256" key="4">
    <source>
        <dbReference type="ARBA" id="ARBA00022801"/>
    </source>
</evidence>
<comment type="subunit">
    <text evidence="6">Heterooligomer composed of large and small subunits.</text>
</comment>
<dbReference type="EMBL" id="ADKX01000039">
    <property type="protein sequence ID" value="EFW04317.1"/>
    <property type="molecule type" value="Genomic_DNA"/>
</dbReference>
<proteinExistence type="inferred from homology"/>
<comment type="caution">
    <text evidence="7">The sequence shown here is derived from an EMBL/GenBank/DDBJ whole genome shotgun (WGS) entry which is preliminary data.</text>
</comment>
<dbReference type="RefSeq" id="WP_008789688.1">
    <property type="nucleotide sequence ID" value="NZ_AKCB01000001.1"/>
</dbReference>
<keyword evidence="2 6" id="KW-0963">Cytoplasm</keyword>
<accession>E7GCV8</accession>